<keyword evidence="2" id="KW-1185">Reference proteome</keyword>
<proteinExistence type="predicted"/>
<dbReference type="VEuPathDB" id="FungiDB:SOCG_02818"/>
<dbReference type="OrthoDB" id="534912at2759"/>
<organism evidence="1 2">
    <name type="scientific">Schizosaccharomyces octosporus (strain yFS286)</name>
    <name type="common">Fission yeast</name>
    <name type="synonym">Octosporomyces octosporus</name>
    <dbReference type="NCBI Taxonomy" id="483514"/>
    <lineage>
        <taxon>Eukaryota</taxon>
        <taxon>Fungi</taxon>
        <taxon>Dikarya</taxon>
        <taxon>Ascomycota</taxon>
        <taxon>Taphrinomycotina</taxon>
        <taxon>Schizosaccharomycetes</taxon>
        <taxon>Schizosaccharomycetales</taxon>
        <taxon>Schizosaccharomycetaceae</taxon>
        <taxon>Schizosaccharomyces</taxon>
    </lineage>
</organism>
<evidence type="ECO:0000313" key="1">
    <source>
        <dbReference type="EMBL" id="EPX73600.1"/>
    </source>
</evidence>
<evidence type="ECO:0000313" key="2">
    <source>
        <dbReference type="Proteomes" id="UP000016088"/>
    </source>
</evidence>
<dbReference type="GeneID" id="25031792"/>
<gene>
    <name evidence="1" type="ORF">SOCG_02818</name>
</gene>
<dbReference type="RefSeq" id="XP_013016762.1">
    <property type="nucleotide sequence ID" value="XM_013161308.1"/>
</dbReference>
<name>S9R5N5_SCHOY</name>
<sequence>MTSQVTIVIFQIKQQKLHGIVHWFVTHENGSNYGKLEYQNAARYWEFDSA</sequence>
<protein>
    <submittedName>
        <fullName evidence="1">Uncharacterized protein</fullName>
    </submittedName>
</protein>
<dbReference type="EMBL" id="KE503206">
    <property type="protein sequence ID" value="EPX73600.1"/>
    <property type="molecule type" value="Genomic_DNA"/>
</dbReference>
<reference evidence="1 2" key="1">
    <citation type="journal article" date="2011" name="Science">
        <title>Comparative functional genomics of the fission yeasts.</title>
        <authorList>
            <person name="Rhind N."/>
            <person name="Chen Z."/>
            <person name="Yassour M."/>
            <person name="Thompson D.A."/>
            <person name="Haas B.J."/>
            <person name="Habib N."/>
            <person name="Wapinski I."/>
            <person name="Roy S."/>
            <person name="Lin M.F."/>
            <person name="Heiman D.I."/>
            <person name="Young S.K."/>
            <person name="Furuya K."/>
            <person name="Guo Y."/>
            <person name="Pidoux A."/>
            <person name="Chen H.M."/>
            <person name="Robbertse B."/>
            <person name="Goldberg J.M."/>
            <person name="Aoki K."/>
            <person name="Bayne E.H."/>
            <person name="Berlin A.M."/>
            <person name="Desjardins C.A."/>
            <person name="Dobbs E."/>
            <person name="Dukaj L."/>
            <person name="Fan L."/>
            <person name="FitzGerald M.G."/>
            <person name="French C."/>
            <person name="Gujja S."/>
            <person name="Hansen K."/>
            <person name="Keifenheim D."/>
            <person name="Levin J.Z."/>
            <person name="Mosher R.A."/>
            <person name="Mueller C.A."/>
            <person name="Pfiffner J."/>
            <person name="Priest M."/>
            <person name="Russ C."/>
            <person name="Smialowska A."/>
            <person name="Swoboda P."/>
            <person name="Sykes S.M."/>
            <person name="Vaughn M."/>
            <person name="Vengrova S."/>
            <person name="Yoder R."/>
            <person name="Zeng Q."/>
            <person name="Allshire R."/>
            <person name="Baulcombe D."/>
            <person name="Birren B.W."/>
            <person name="Brown W."/>
            <person name="Ekwall K."/>
            <person name="Kellis M."/>
            <person name="Leatherwood J."/>
            <person name="Levin H."/>
            <person name="Margalit H."/>
            <person name="Martienssen R."/>
            <person name="Nieduszynski C.A."/>
            <person name="Spatafora J.W."/>
            <person name="Friedman N."/>
            <person name="Dalgaard J.Z."/>
            <person name="Baumann P."/>
            <person name="Niki H."/>
            <person name="Regev A."/>
            <person name="Nusbaum C."/>
        </authorList>
    </citation>
    <scope>NUCLEOTIDE SEQUENCE [LARGE SCALE GENOMIC DNA]</scope>
    <source>
        <strain evidence="2">yFS286</strain>
    </source>
</reference>
<accession>S9R5N5</accession>
<dbReference type="HOGENOM" id="CLU_3125885_0_0_1"/>
<dbReference type="AlphaFoldDB" id="S9R5N5"/>
<dbReference type="Proteomes" id="UP000016088">
    <property type="component" value="Unassembled WGS sequence"/>
</dbReference>